<dbReference type="InterPro" id="IPR029787">
    <property type="entry name" value="Nucleotide_cyclase"/>
</dbReference>
<keyword evidence="4" id="KW-0472">Membrane</keyword>
<feature type="transmembrane region" description="Helical" evidence="4">
    <location>
        <begin position="6"/>
        <end position="27"/>
    </location>
</feature>
<protein>
    <recommendedName>
        <fullName evidence="2">diguanylate cyclase</fullName>
        <ecNumber evidence="2">2.7.7.65</ecNumber>
    </recommendedName>
</protein>
<dbReference type="GO" id="GO:0005886">
    <property type="term" value="C:plasma membrane"/>
    <property type="evidence" value="ECO:0007669"/>
    <property type="project" value="TreeGrafter"/>
</dbReference>
<dbReference type="PANTHER" id="PTHR45138:SF9">
    <property type="entry name" value="DIGUANYLATE CYCLASE DGCM-RELATED"/>
    <property type="match status" value="1"/>
</dbReference>
<reference evidence="6 7" key="1">
    <citation type="submission" date="2022-02" db="EMBL/GenBank/DDBJ databases">
        <title>The genome sequence of Shewanella sp. 3B26.</title>
        <authorList>
            <person name="Du J."/>
        </authorList>
    </citation>
    <scope>NUCLEOTIDE SEQUENCE [LARGE SCALE GENOMIC DNA]</scope>
    <source>
        <strain evidence="6 7">3B26</strain>
    </source>
</reference>
<dbReference type="Pfam" id="PF00990">
    <property type="entry name" value="GGDEF"/>
    <property type="match status" value="1"/>
</dbReference>
<keyword evidence="4" id="KW-0812">Transmembrane</keyword>
<comment type="caution">
    <text evidence="6">The sequence shown here is derived from an EMBL/GenBank/DDBJ whole genome shotgun (WGS) entry which is preliminary data.</text>
</comment>
<feature type="transmembrane region" description="Helical" evidence="4">
    <location>
        <begin position="92"/>
        <end position="109"/>
    </location>
</feature>
<dbReference type="SMART" id="SM00267">
    <property type="entry name" value="GGDEF"/>
    <property type="match status" value="1"/>
</dbReference>
<evidence type="ECO:0000256" key="4">
    <source>
        <dbReference type="SAM" id="Phobius"/>
    </source>
</evidence>
<feature type="transmembrane region" description="Helical" evidence="4">
    <location>
        <begin position="146"/>
        <end position="166"/>
    </location>
</feature>
<feature type="transmembrane region" description="Helical" evidence="4">
    <location>
        <begin position="34"/>
        <end position="55"/>
    </location>
</feature>
<keyword evidence="4" id="KW-1133">Transmembrane helix</keyword>
<dbReference type="PROSITE" id="PS50887">
    <property type="entry name" value="GGDEF"/>
    <property type="match status" value="1"/>
</dbReference>
<comment type="cofactor">
    <cofactor evidence="1">
        <name>Mg(2+)</name>
        <dbReference type="ChEBI" id="CHEBI:18420"/>
    </cofactor>
</comment>
<feature type="transmembrane region" description="Helical" evidence="4">
    <location>
        <begin position="186"/>
        <end position="211"/>
    </location>
</feature>
<dbReference type="PANTHER" id="PTHR45138">
    <property type="entry name" value="REGULATORY COMPONENTS OF SENSORY TRANSDUCTION SYSTEM"/>
    <property type="match status" value="1"/>
</dbReference>
<dbReference type="EMBL" id="JAKUDL010000001">
    <property type="protein sequence ID" value="MCH4292914.1"/>
    <property type="molecule type" value="Genomic_DNA"/>
</dbReference>
<evidence type="ECO:0000313" key="7">
    <source>
        <dbReference type="Proteomes" id="UP001297581"/>
    </source>
</evidence>
<keyword evidence="7" id="KW-1185">Reference proteome</keyword>
<dbReference type="NCBIfam" id="TIGR00254">
    <property type="entry name" value="GGDEF"/>
    <property type="match status" value="1"/>
</dbReference>
<dbReference type="FunFam" id="3.30.70.270:FF:000001">
    <property type="entry name" value="Diguanylate cyclase domain protein"/>
    <property type="match status" value="1"/>
</dbReference>
<evidence type="ECO:0000256" key="3">
    <source>
        <dbReference type="ARBA" id="ARBA00034247"/>
    </source>
</evidence>
<accession>A0AAJ1BDS9</accession>
<dbReference type="GO" id="GO:0043709">
    <property type="term" value="P:cell adhesion involved in single-species biofilm formation"/>
    <property type="evidence" value="ECO:0007669"/>
    <property type="project" value="TreeGrafter"/>
</dbReference>
<dbReference type="Gene3D" id="3.30.70.270">
    <property type="match status" value="1"/>
</dbReference>
<organism evidence="6 7">
    <name type="scientific">Shewanella zhuhaiensis</name>
    <dbReference type="NCBI Taxonomy" id="2919576"/>
    <lineage>
        <taxon>Bacteria</taxon>
        <taxon>Pseudomonadati</taxon>
        <taxon>Pseudomonadota</taxon>
        <taxon>Gammaproteobacteria</taxon>
        <taxon>Alteromonadales</taxon>
        <taxon>Shewanellaceae</taxon>
        <taxon>Shewanella</taxon>
    </lineage>
</organism>
<dbReference type="Proteomes" id="UP001297581">
    <property type="component" value="Unassembled WGS sequence"/>
</dbReference>
<dbReference type="AlphaFoldDB" id="A0AAJ1BDS9"/>
<feature type="transmembrane region" description="Helical" evidence="4">
    <location>
        <begin position="121"/>
        <end position="139"/>
    </location>
</feature>
<evidence type="ECO:0000259" key="5">
    <source>
        <dbReference type="PROSITE" id="PS50887"/>
    </source>
</evidence>
<dbReference type="InterPro" id="IPR000160">
    <property type="entry name" value="GGDEF_dom"/>
</dbReference>
<feature type="transmembrane region" description="Helical" evidence="4">
    <location>
        <begin position="61"/>
        <end position="80"/>
    </location>
</feature>
<sequence>MDAYTLHIATAFASAMMTISMLGLFIASPREYSLLDWSFAGMCFFSGNILTVLVFHYPLPFWVVPVVVNVCYFAGHSALLMGVRRYFGLKTYWSLALAVVVFVASLHLLPWLQESVNNRQMLLLPMLMVLNLATVSTLWRHAPGELKLACLPLMLLELAFFLQLLLRTAILHLDADLNLTMTGSQFFQTSGTLAIFVLLSLGTMACALMVIRRQELELRELTIKDPLTGWFNRRALNDIAVREFERSARTSSELGLLVLDIDHFKKINDTHGHVYGDAALKHVTQTCERLLRGYDYLFRFGGEEFVILLPGSGHDCTRKLASRLRQKIQGEPLTLSDTEVLLTVSIGVAQRRERDQTWLQLMERADAALYHAKQSGRDRVAFHNGMELSQVF</sequence>
<feature type="domain" description="GGDEF" evidence="5">
    <location>
        <begin position="252"/>
        <end position="385"/>
    </location>
</feature>
<evidence type="ECO:0000256" key="1">
    <source>
        <dbReference type="ARBA" id="ARBA00001946"/>
    </source>
</evidence>
<dbReference type="SUPFAM" id="SSF55073">
    <property type="entry name" value="Nucleotide cyclase"/>
    <property type="match status" value="1"/>
</dbReference>
<proteinExistence type="predicted"/>
<dbReference type="InterPro" id="IPR043128">
    <property type="entry name" value="Rev_trsase/Diguanyl_cyclase"/>
</dbReference>
<dbReference type="EC" id="2.7.7.65" evidence="2"/>
<name>A0AAJ1BDS9_9GAMM</name>
<evidence type="ECO:0000256" key="2">
    <source>
        <dbReference type="ARBA" id="ARBA00012528"/>
    </source>
</evidence>
<gene>
    <name evidence="6" type="ORF">MJ923_01180</name>
</gene>
<dbReference type="InterPro" id="IPR050469">
    <property type="entry name" value="Diguanylate_Cyclase"/>
</dbReference>
<dbReference type="RefSeq" id="WP_240589552.1">
    <property type="nucleotide sequence ID" value="NZ_JAKUDL010000001.1"/>
</dbReference>
<dbReference type="CDD" id="cd01949">
    <property type="entry name" value="GGDEF"/>
    <property type="match status" value="1"/>
</dbReference>
<comment type="catalytic activity">
    <reaction evidence="3">
        <text>2 GTP = 3',3'-c-di-GMP + 2 diphosphate</text>
        <dbReference type="Rhea" id="RHEA:24898"/>
        <dbReference type="ChEBI" id="CHEBI:33019"/>
        <dbReference type="ChEBI" id="CHEBI:37565"/>
        <dbReference type="ChEBI" id="CHEBI:58805"/>
        <dbReference type="EC" id="2.7.7.65"/>
    </reaction>
</comment>
<evidence type="ECO:0000313" key="6">
    <source>
        <dbReference type="EMBL" id="MCH4292914.1"/>
    </source>
</evidence>
<dbReference type="GO" id="GO:0052621">
    <property type="term" value="F:diguanylate cyclase activity"/>
    <property type="evidence" value="ECO:0007669"/>
    <property type="project" value="UniProtKB-EC"/>
</dbReference>
<dbReference type="GO" id="GO:1902201">
    <property type="term" value="P:negative regulation of bacterial-type flagellum-dependent cell motility"/>
    <property type="evidence" value="ECO:0007669"/>
    <property type="project" value="TreeGrafter"/>
</dbReference>